<dbReference type="Gene3D" id="1.10.10.10">
    <property type="entry name" value="Winged helix-like DNA-binding domain superfamily/Winged helix DNA-binding domain"/>
    <property type="match status" value="1"/>
</dbReference>
<dbReference type="RefSeq" id="WP_220474391.1">
    <property type="nucleotide sequence ID" value="NZ_OMOH01000006.1"/>
</dbReference>
<reference evidence="4" key="1">
    <citation type="submission" date="2018-02" db="EMBL/GenBank/DDBJ databases">
        <authorList>
            <person name="Hornung B."/>
        </authorList>
    </citation>
    <scope>NUCLEOTIDE SEQUENCE [LARGE SCALE GENOMIC DNA]</scope>
</reference>
<dbReference type="GO" id="GO:0003677">
    <property type="term" value="F:DNA binding"/>
    <property type="evidence" value="ECO:0007669"/>
    <property type="project" value="UniProtKB-KW"/>
</dbReference>
<feature type="domain" description="Methylated-DNA-[protein]-cysteine S-methyltransferase DNA binding" evidence="2">
    <location>
        <begin position="10"/>
        <end position="69"/>
    </location>
</feature>
<dbReference type="GO" id="GO:0006281">
    <property type="term" value="P:DNA repair"/>
    <property type="evidence" value="ECO:0007669"/>
    <property type="project" value="InterPro"/>
</dbReference>
<name>A0A375I5D9_9ACTN</name>
<dbReference type="Proteomes" id="UP000265962">
    <property type="component" value="Unassembled WGS sequence"/>
</dbReference>
<dbReference type="GO" id="GO:0003824">
    <property type="term" value="F:catalytic activity"/>
    <property type="evidence" value="ECO:0007669"/>
    <property type="project" value="InterPro"/>
</dbReference>
<dbReference type="SUPFAM" id="SSF46767">
    <property type="entry name" value="Methylated DNA-protein cysteine methyltransferase, C-terminal domain"/>
    <property type="match status" value="1"/>
</dbReference>
<dbReference type="Pfam" id="PF01035">
    <property type="entry name" value="DNA_binding_1"/>
    <property type="match status" value="1"/>
</dbReference>
<dbReference type="CDD" id="cd06445">
    <property type="entry name" value="ATase"/>
    <property type="match status" value="1"/>
</dbReference>
<dbReference type="InterPro" id="IPR036217">
    <property type="entry name" value="MethylDNA_cys_MeTrfase_DNAb"/>
</dbReference>
<dbReference type="AlphaFoldDB" id="A0A375I5D9"/>
<keyword evidence="1" id="KW-0227">DNA damage</keyword>
<dbReference type="InterPro" id="IPR036388">
    <property type="entry name" value="WH-like_DNA-bd_sf"/>
</dbReference>
<protein>
    <submittedName>
        <fullName evidence="3">Winged helix-turn-helix DNA-binding domain</fullName>
    </submittedName>
</protein>
<keyword evidence="4" id="KW-1185">Reference proteome</keyword>
<sequence>MPPADDLLTEYVLRAVECVPPGQVATYGDIAALVGTGPRQVGRIMATDGSPVPWWRIVNARGTLGPWRRALEHWADEGIGLNARGDGCALAVHRADPVRLAAAYARATADLPTR</sequence>
<evidence type="ECO:0000256" key="1">
    <source>
        <dbReference type="ARBA" id="ARBA00022763"/>
    </source>
</evidence>
<accession>A0A375I5D9</accession>
<evidence type="ECO:0000259" key="2">
    <source>
        <dbReference type="Pfam" id="PF01035"/>
    </source>
</evidence>
<dbReference type="PANTHER" id="PTHR42942">
    <property type="entry name" value="6-O-METHYLGUANINE DNA METHYLTRANSFERASE"/>
    <property type="match status" value="1"/>
</dbReference>
<dbReference type="EMBL" id="OMOH01000006">
    <property type="protein sequence ID" value="SPF68697.1"/>
    <property type="molecule type" value="Genomic_DNA"/>
</dbReference>
<dbReference type="InterPro" id="IPR014048">
    <property type="entry name" value="MethylDNA_cys_MeTrfase_DNA-bd"/>
</dbReference>
<proteinExistence type="predicted"/>
<gene>
    <name evidence="3" type="ORF">PROPJV5_1671</name>
</gene>
<organism evidence="3 4">
    <name type="scientific">Propionibacterium ruminifibrarum</name>
    <dbReference type="NCBI Taxonomy" id="1962131"/>
    <lineage>
        <taxon>Bacteria</taxon>
        <taxon>Bacillati</taxon>
        <taxon>Actinomycetota</taxon>
        <taxon>Actinomycetes</taxon>
        <taxon>Propionibacteriales</taxon>
        <taxon>Propionibacteriaceae</taxon>
        <taxon>Propionibacterium</taxon>
    </lineage>
</organism>
<dbReference type="InterPro" id="IPR052520">
    <property type="entry name" value="ATL_DNA_repair"/>
</dbReference>
<evidence type="ECO:0000313" key="3">
    <source>
        <dbReference type="EMBL" id="SPF68697.1"/>
    </source>
</evidence>
<dbReference type="PANTHER" id="PTHR42942:SF1">
    <property type="entry name" value="ALKYLTRANSFERASE-LIKE PROTEIN 1"/>
    <property type="match status" value="1"/>
</dbReference>
<keyword evidence="3" id="KW-0238">DNA-binding</keyword>
<evidence type="ECO:0000313" key="4">
    <source>
        <dbReference type="Proteomes" id="UP000265962"/>
    </source>
</evidence>